<dbReference type="Proteomes" id="UP000287296">
    <property type="component" value="Unassembled WGS sequence"/>
</dbReference>
<dbReference type="OrthoDB" id="9804482at2"/>
<dbReference type="PANTHER" id="PTHR30471:SF3">
    <property type="entry name" value="UPF0758 PROTEIN YEES-RELATED"/>
    <property type="match status" value="1"/>
</dbReference>
<dbReference type="GO" id="GO:0008237">
    <property type="term" value="F:metallopeptidase activity"/>
    <property type="evidence" value="ECO:0007669"/>
    <property type="project" value="UniProtKB-KW"/>
</dbReference>
<evidence type="ECO:0000256" key="1">
    <source>
        <dbReference type="ARBA" id="ARBA00010243"/>
    </source>
</evidence>
<evidence type="ECO:0000256" key="5">
    <source>
        <dbReference type="ARBA" id="ARBA00022833"/>
    </source>
</evidence>
<keyword evidence="2" id="KW-0645">Protease</keyword>
<evidence type="ECO:0000313" key="9">
    <source>
        <dbReference type="EMBL" id="RST60149.1"/>
    </source>
</evidence>
<dbReference type="SUPFAM" id="SSF102712">
    <property type="entry name" value="JAB1/MPN domain"/>
    <property type="match status" value="1"/>
</dbReference>
<evidence type="ECO:0000259" key="8">
    <source>
        <dbReference type="PROSITE" id="PS50249"/>
    </source>
</evidence>
<proteinExistence type="inferred from homology"/>
<evidence type="ECO:0000313" key="10">
    <source>
        <dbReference type="Proteomes" id="UP000287296"/>
    </source>
</evidence>
<accession>A0A429X9V8</accession>
<dbReference type="NCBIfam" id="TIGR00608">
    <property type="entry name" value="radc"/>
    <property type="match status" value="1"/>
</dbReference>
<evidence type="ECO:0000256" key="2">
    <source>
        <dbReference type="ARBA" id="ARBA00022670"/>
    </source>
</evidence>
<evidence type="ECO:0000256" key="3">
    <source>
        <dbReference type="ARBA" id="ARBA00022723"/>
    </source>
</evidence>
<dbReference type="Gene3D" id="3.40.140.10">
    <property type="entry name" value="Cytidine Deaminase, domain 2"/>
    <property type="match status" value="1"/>
</dbReference>
<dbReference type="PROSITE" id="PS50249">
    <property type="entry name" value="MPN"/>
    <property type="match status" value="1"/>
</dbReference>
<evidence type="ECO:0000256" key="7">
    <source>
        <dbReference type="RuleBase" id="RU003797"/>
    </source>
</evidence>
<dbReference type="AlphaFoldDB" id="A0A429X9V8"/>
<dbReference type="NCBIfam" id="NF000642">
    <property type="entry name" value="PRK00024.1"/>
    <property type="match status" value="1"/>
</dbReference>
<dbReference type="GO" id="GO:0006508">
    <property type="term" value="P:proteolysis"/>
    <property type="evidence" value="ECO:0007669"/>
    <property type="project" value="UniProtKB-KW"/>
</dbReference>
<dbReference type="PROSITE" id="PS01302">
    <property type="entry name" value="UPF0758"/>
    <property type="match status" value="1"/>
</dbReference>
<keyword evidence="6" id="KW-0482">Metalloprotease</keyword>
<organism evidence="9 10">
    <name type="scientific">Siminovitchia terrae</name>
    <name type="common">Bacillus terrae</name>
    <dbReference type="NCBI Taxonomy" id="1914933"/>
    <lineage>
        <taxon>Bacteria</taxon>
        <taxon>Bacillati</taxon>
        <taxon>Bacillota</taxon>
        <taxon>Bacilli</taxon>
        <taxon>Bacillales</taxon>
        <taxon>Bacillaceae</taxon>
        <taxon>Siminovitchia</taxon>
    </lineage>
</organism>
<dbReference type="InterPro" id="IPR025657">
    <property type="entry name" value="RadC_JAB"/>
</dbReference>
<dbReference type="GO" id="GO:0046872">
    <property type="term" value="F:metal ion binding"/>
    <property type="evidence" value="ECO:0007669"/>
    <property type="project" value="UniProtKB-KW"/>
</dbReference>
<name>A0A429X9V8_SIMTE</name>
<dbReference type="Pfam" id="PF04002">
    <property type="entry name" value="RadC"/>
    <property type="match status" value="1"/>
</dbReference>
<dbReference type="InterPro" id="IPR001405">
    <property type="entry name" value="UPF0758"/>
</dbReference>
<comment type="similarity">
    <text evidence="1 7">Belongs to the UPF0758 family.</text>
</comment>
<dbReference type="RefSeq" id="WP_120117208.1">
    <property type="nucleotide sequence ID" value="NZ_QYTW02000006.1"/>
</dbReference>
<feature type="domain" description="MPN" evidence="8">
    <location>
        <begin position="99"/>
        <end position="221"/>
    </location>
</feature>
<sequence>MKNRKYIEVARESVSMYPMTGSDLSTVELQELLAVLLGRQATPELTGNLASMGIRTLIEMSVQELKNEGLTELKALELHSAFLLAKKFRSIGKADSRYTIRSPEDAANFLMDEMKDLMQEHFVALLLNTRNEVIAKKTIFIGSLNASIVHPREVYKEAIKHSAASIIVSHNHPSGNPSPSPEDIDVTERLSEAGKVMGVELLDHIIIGDHQFISLKEKGYI</sequence>
<keyword evidence="3" id="KW-0479">Metal-binding</keyword>
<evidence type="ECO:0000256" key="4">
    <source>
        <dbReference type="ARBA" id="ARBA00022801"/>
    </source>
</evidence>
<dbReference type="CDD" id="cd08071">
    <property type="entry name" value="MPN_DUF2466"/>
    <property type="match status" value="1"/>
</dbReference>
<dbReference type="PANTHER" id="PTHR30471">
    <property type="entry name" value="DNA REPAIR PROTEIN RADC"/>
    <property type="match status" value="1"/>
</dbReference>
<comment type="caution">
    <text evidence="9">The sequence shown here is derived from an EMBL/GenBank/DDBJ whole genome shotgun (WGS) entry which is preliminary data.</text>
</comment>
<reference evidence="9 10" key="1">
    <citation type="submission" date="2018-12" db="EMBL/GenBank/DDBJ databases">
        <authorList>
            <person name="Sun L."/>
            <person name="Chen Z."/>
        </authorList>
    </citation>
    <scope>NUCLEOTIDE SEQUENCE [LARGE SCALE GENOMIC DNA]</scope>
    <source>
        <strain evidence="9 10">LMG 29736</strain>
    </source>
</reference>
<protein>
    <submittedName>
        <fullName evidence="9">DNA repair protein RadC</fullName>
    </submittedName>
</protein>
<keyword evidence="5" id="KW-0862">Zinc</keyword>
<dbReference type="EMBL" id="QYTW02000006">
    <property type="protein sequence ID" value="RST60149.1"/>
    <property type="molecule type" value="Genomic_DNA"/>
</dbReference>
<dbReference type="InterPro" id="IPR037518">
    <property type="entry name" value="MPN"/>
</dbReference>
<evidence type="ECO:0000256" key="6">
    <source>
        <dbReference type="ARBA" id="ARBA00023049"/>
    </source>
</evidence>
<dbReference type="InterPro" id="IPR020891">
    <property type="entry name" value="UPF0758_CS"/>
</dbReference>
<keyword evidence="4" id="KW-0378">Hydrolase</keyword>
<gene>
    <name evidence="9" type="primary">radC</name>
    <name evidence="9" type="ORF">D5F11_008815</name>
</gene>